<dbReference type="AlphaFoldDB" id="A0A016X282"/>
<name>A0A016X282_9BILA</name>
<sequence length="96" mass="10977">MKEYYLICSFKRYSKSGEKGRSKGDDGRGRDKGLKYSVSFFGITKDEKTILGGEDTDNQVDILPSVFWQSLSGKSHAISTVQSRCHWISYRFILLQ</sequence>
<organism evidence="1 2">
    <name type="scientific">Ancylostoma ceylanicum</name>
    <dbReference type="NCBI Taxonomy" id="53326"/>
    <lineage>
        <taxon>Eukaryota</taxon>
        <taxon>Metazoa</taxon>
        <taxon>Ecdysozoa</taxon>
        <taxon>Nematoda</taxon>
        <taxon>Chromadorea</taxon>
        <taxon>Rhabditida</taxon>
        <taxon>Rhabditina</taxon>
        <taxon>Rhabditomorpha</taxon>
        <taxon>Strongyloidea</taxon>
        <taxon>Ancylostomatidae</taxon>
        <taxon>Ancylostomatinae</taxon>
        <taxon>Ancylostoma</taxon>
    </lineage>
</organism>
<proteinExistence type="predicted"/>
<keyword evidence="2" id="KW-1185">Reference proteome</keyword>
<evidence type="ECO:0000313" key="2">
    <source>
        <dbReference type="Proteomes" id="UP000024635"/>
    </source>
</evidence>
<reference evidence="2" key="1">
    <citation type="journal article" date="2015" name="Nat. Genet.">
        <title>The genome and transcriptome of the zoonotic hookworm Ancylostoma ceylanicum identify infection-specific gene families.</title>
        <authorList>
            <person name="Schwarz E.M."/>
            <person name="Hu Y."/>
            <person name="Antoshechkin I."/>
            <person name="Miller M.M."/>
            <person name="Sternberg P.W."/>
            <person name="Aroian R.V."/>
        </authorList>
    </citation>
    <scope>NUCLEOTIDE SEQUENCE</scope>
    <source>
        <strain evidence="2">HY135</strain>
    </source>
</reference>
<protein>
    <submittedName>
        <fullName evidence="1">Uncharacterized protein</fullName>
    </submittedName>
</protein>
<accession>A0A016X282</accession>
<gene>
    <name evidence="1" type="primary">Acey_s0413.g999</name>
    <name evidence="1" type="ORF">Y032_0413g999</name>
</gene>
<evidence type="ECO:0000313" key="1">
    <source>
        <dbReference type="EMBL" id="EYC45956.1"/>
    </source>
</evidence>
<dbReference type="Proteomes" id="UP000024635">
    <property type="component" value="Unassembled WGS sequence"/>
</dbReference>
<dbReference type="EMBL" id="JARK01000013">
    <property type="protein sequence ID" value="EYC45956.1"/>
    <property type="molecule type" value="Genomic_DNA"/>
</dbReference>
<comment type="caution">
    <text evidence="1">The sequence shown here is derived from an EMBL/GenBank/DDBJ whole genome shotgun (WGS) entry which is preliminary data.</text>
</comment>